<dbReference type="Pfam" id="PF19654">
    <property type="entry name" value="DUF6157"/>
    <property type="match status" value="1"/>
</dbReference>
<dbReference type="EMBL" id="PYLY01000058">
    <property type="protein sequence ID" value="PST97835.1"/>
    <property type="molecule type" value="Genomic_DNA"/>
</dbReference>
<organism evidence="2 3">
    <name type="scientific">Photobacterium aquimaris</name>
    <dbReference type="NCBI Taxonomy" id="512643"/>
    <lineage>
        <taxon>Bacteria</taxon>
        <taxon>Pseudomonadati</taxon>
        <taxon>Pseudomonadota</taxon>
        <taxon>Gammaproteobacteria</taxon>
        <taxon>Vibrionales</taxon>
        <taxon>Vibrionaceae</taxon>
        <taxon>Photobacterium</taxon>
    </lineage>
</organism>
<dbReference type="Proteomes" id="UP000241858">
    <property type="component" value="Unassembled WGS sequence"/>
</dbReference>
<evidence type="ECO:0000313" key="3">
    <source>
        <dbReference type="Proteomes" id="UP000241858"/>
    </source>
</evidence>
<keyword evidence="2" id="KW-0540">Nuclease</keyword>
<sequence>MIKEELILISLDSKSDVAVVPKEGNLIARIAYEILIENPYKYTEAEYHHELHVVRRNKPDLKISSYNVKRSPLLKKFGWGVHKNAEGKMALIPANSEEYRELSVRIPTSYASRNEAKKSNDTDIDENSMPSSLEQDLSSIQLDLNTSDTEKNSLIKARIGQGKFRRDLITMWQGCAVTGCKTNELLVASHIKPWHASDNRERLDKFNGLLLMANIDRAFDAGLISFDLSGKIIISSQFVDFDVAGLNQSMKITLAPEHETYMQYHRKHIFKAT</sequence>
<proteinExistence type="predicted"/>
<dbReference type="RefSeq" id="WP_061000339.1">
    <property type="nucleotide sequence ID" value="NZ_LNQZ01000032.1"/>
</dbReference>
<reference evidence="2 3" key="1">
    <citation type="submission" date="2018-03" db="EMBL/GenBank/DDBJ databases">
        <title>Whole genome sequencing of Histamine producing bacteria.</title>
        <authorList>
            <person name="Butler K."/>
        </authorList>
    </citation>
    <scope>NUCLEOTIDE SEQUENCE [LARGE SCALE GENOMIC DNA]</scope>
    <source>
        <strain evidence="2 3">DSM 23343</strain>
    </source>
</reference>
<evidence type="ECO:0000313" key="2">
    <source>
        <dbReference type="EMBL" id="PST97835.1"/>
    </source>
</evidence>
<dbReference type="InterPro" id="IPR046155">
    <property type="entry name" value="DUF6157"/>
</dbReference>
<protein>
    <submittedName>
        <fullName evidence="2">HNH endonuclease</fullName>
    </submittedName>
</protein>
<dbReference type="InterPro" id="IPR003615">
    <property type="entry name" value="HNH_nuc"/>
</dbReference>
<dbReference type="GO" id="GO:0004519">
    <property type="term" value="F:endonuclease activity"/>
    <property type="evidence" value="ECO:0007669"/>
    <property type="project" value="UniProtKB-KW"/>
</dbReference>
<gene>
    <name evidence="2" type="ORF">C0W81_18815</name>
</gene>
<accession>A0A2T3HT02</accession>
<dbReference type="OrthoDB" id="529575at2"/>
<evidence type="ECO:0000259" key="1">
    <source>
        <dbReference type="Pfam" id="PF13391"/>
    </source>
</evidence>
<dbReference type="Pfam" id="PF13391">
    <property type="entry name" value="HNH_2"/>
    <property type="match status" value="1"/>
</dbReference>
<keyword evidence="2" id="KW-0255">Endonuclease</keyword>
<keyword evidence="2" id="KW-0378">Hydrolase</keyword>
<feature type="domain" description="HNH nuclease" evidence="1">
    <location>
        <begin position="175"/>
        <end position="227"/>
    </location>
</feature>
<name>A0A2T3HT02_9GAMM</name>
<comment type="caution">
    <text evidence="2">The sequence shown here is derived from an EMBL/GenBank/DDBJ whole genome shotgun (WGS) entry which is preliminary data.</text>
</comment>
<dbReference type="AlphaFoldDB" id="A0A2T3HT02"/>